<comment type="caution">
    <text evidence="1">The sequence shown here is derived from an EMBL/GenBank/DDBJ whole genome shotgun (WGS) entry which is preliminary data.</text>
</comment>
<gene>
    <name evidence="1" type="ORF">FOZ63_004062</name>
</gene>
<evidence type="ECO:0000313" key="2">
    <source>
        <dbReference type="Proteomes" id="UP000553632"/>
    </source>
</evidence>
<reference evidence="1 2" key="1">
    <citation type="submission" date="2020-04" db="EMBL/GenBank/DDBJ databases">
        <title>Perkinsus olseni comparative genomics.</title>
        <authorList>
            <person name="Bogema D.R."/>
        </authorList>
    </citation>
    <scope>NUCLEOTIDE SEQUENCE [LARGE SCALE GENOMIC DNA]</scope>
    <source>
        <strain evidence="1 2">ATCC PRA-207</strain>
    </source>
</reference>
<accession>A0A7J6TNY6</accession>
<feature type="non-terminal residue" evidence="1">
    <location>
        <position position="120"/>
    </location>
</feature>
<sequence length="120" mass="13341">MPFNQLSDFIFFGEASEASLDPTNVLLVGLDGKGNLNGLRRQRAMPGAQKENWTTNGRIRVTYKDGTSRGDEFVRKIHEERGSKRCNSHQSSILIQPPEVLVSHLTNTHQSVRPPVVISG</sequence>
<name>A0A7J6TNY6_PEROL</name>
<organism evidence="1 2">
    <name type="scientific">Perkinsus olseni</name>
    <name type="common">Perkinsus atlanticus</name>
    <dbReference type="NCBI Taxonomy" id="32597"/>
    <lineage>
        <taxon>Eukaryota</taxon>
        <taxon>Sar</taxon>
        <taxon>Alveolata</taxon>
        <taxon>Perkinsozoa</taxon>
        <taxon>Perkinsea</taxon>
        <taxon>Perkinsida</taxon>
        <taxon>Perkinsidae</taxon>
        <taxon>Perkinsus</taxon>
    </lineage>
</organism>
<evidence type="ECO:0000313" key="1">
    <source>
        <dbReference type="EMBL" id="KAF4746136.1"/>
    </source>
</evidence>
<proteinExistence type="predicted"/>
<dbReference type="Proteomes" id="UP000553632">
    <property type="component" value="Unassembled WGS sequence"/>
</dbReference>
<dbReference type="EMBL" id="JABANO010009838">
    <property type="protein sequence ID" value="KAF4746136.1"/>
    <property type="molecule type" value="Genomic_DNA"/>
</dbReference>
<keyword evidence="2" id="KW-1185">Reference proteome</keyword>
<dbReference type="AlphaFoldDB" id="A0A7J6TNY6"/>
<protein>
    <submittedName>
        <fullName evidence="1">Uncharacterized protein</fullName>
    </submittedName>
</protein>